<gene>
    <name evidence="1" type="ORF">HMPREF9943_00879</name>
</gene>
<protein>
    <submittedName>
        <fullName evidence="1">Uncharacterized protein</fullName>
    </submittedName>
</protein>
<dbReference type="AlphaFoldDB" id="M2P901"/>
<name>M2P901_9FIRM</name>
<keyword evidence="2" id="KW-1185">Reference proteome</keyword>
<comment type="caution">
    <text evidence="1">The sequence shown here is derived from an EMBL/GenBank/DDBJ whole genome shotgun (WGS) entry which is preliminary data.</text>
</comment>
<proteinExistence type="predicted"/>
<dbReference type="Proteomes" id="UP000011758">
    <property type="component" value="Unassembled WGS sequence"/>
</dbReference>
<dbReference type="RefSeq" id="WP_004802425.1">
    <property type="nucleotide sequence ID" value="NZ_KB446647.1"/>
</dbReference>
<reference evidence="1 2" key="1">
    <citation type="submission" date="2013-02" db="EMBL/GenBank/DDBJ databases">
        <title>The Genome Sequence of Lactobacillus catenaformis F0143.</title>
        <authorList>
            <consortium name="The Broad Institute Genome Sequencing Platform"/>
            <person name="Earl A."/>
            <person name="Ward D."/>
            <person name="Feldgarden M."/>
            <person name="Gevers D."/>
            <person name="Izard J."/>
            <person name="Blanton J.M."/>
            <person name="Mathney J."/>
            <person name="Dewhirst F.E."/>
            <person name="Young S.K."/>
            <person name="Zeng Q."/>
            <person name="Gargeya S."/>
            <person name="Fitzgerald M."/>
            <person name="Haas B."/>
            <person name="Abouelleil A."/>
            <person name="Alvarado L."/>
            <person name="Arachchi H.M."/>
            <person name="Berlin A."/>
            <person name="Chapman S.B."/>
            <person name="Gearin G."/>
            <person name="Goldberg J."/>
            <person name="Griggs A."/>
            <person name="Gujja S."/>
            <person name="Hansen M."/>
            <person name="Heiman D."/>
            <person name="Howarth C."/>
            <person name="Larimer J."/>
            <person name="Lui A."/>
            <person name="MacDonald P.J.P."/>
            <person name="McCowen C."/>
            <person name="Montmayeur A."/>
            <person name="Murphy C."/>
            <person name="Neiman D."/>
            <person name="Pearson M."/>
            <person name="Priest M."/>
            <person name="Roberts A."/>
            <person name="Saif S."/>
            <person name="Shea T."/>
            <person name="Sisk P."/>
            <person name="Stolte C."/>
            <person name="Sykes S."/>
            <person name="Wortman J."/>
            <person name="Nusbaum C."/>
            <person name="Birren B."/>
        </authorList>
    </citation>
    <scope>NUCLEOTIDE SEQUENCE [LARGE SCALE GENOMIC DNA]</scope>
    <source>
        <strain evidence="1 2">OT 569</strain>
    </source>
</reference>
<dbReference type="EMBL" id="AGEJ01000013">
    <property type="protein sequence ID" value="EMD16837.1"/>
    <property type="molecule type" value="Genomic_DNA"/>
</dbReference>
<sequence>MKRVLIEGPFDEKIQAEIKALDSNTEFISKKRDEISLEDLQNIQALVGNVNPS</sequence>
<dbReference type="BioCyc" id="ECAT999415-HMP:GTTI-902-MONOMER"/>
<dbReference type="STRING" id="999415.HMPREF9943_00879"/>
<organism evidence="1 2">
    <name type="scientific">Eggerthia catenaformis OT 569 = DSM 20559</name>
    <dbReference type="NCBI Taxonomy" id="999415"/>
    <lineage>
        <taxon>Bacteria</taxon>
        <taxon>Bacillati</taxon>
        <taxon>Bacillota</taxon>
        <taxon>Erysipelotrichia</taxon>
        <taxon>Erysipelotrichales</taxon>
        <taxon>Coprobacillaceae</taxon>
        <taxon>Eggerthia</taxon>
    </lineage>
</organism>
<evidence type="ECO:0000313" key="2">
    <source>
        <dbReference type="Proteomes" id="UP000011758"/>
    </source>
</evidence>
<evidence type="ECO:0000313" key="1">
    <source>
        <dbReference type="EMBL" id="EMD16837.1"/>
    </source>
</evidence>
<accession>M2P901</accession>